<feature type="transmembrane region" description="Helical" evidence="9">
    <location>
        <begin position="50"/>
        <end position="69"/>
    </location>
</feature>
<name>A0A831PIS7_9BACT</name>
<keyword evidence="7 9" id="KW-1133">Transmembrane helix</keyword>
<comment type="subcellular location">
    <subcellularLocation>
        <location evidence="1">Cell membrane</location>
        <topology evidence="1">Multi-pass membrane protein</topology>
    </subcellularLocation>
</comment>
<feature type="transmembrane region" description="Helical" evidence="9">
    <location>
        <begin position="212"/>
        <end position="232"/>
    </location>
</feature>
<dbReference type="NCBIfam" id="TIGR00380">
    <property type="entry name" value="cobal_cbiB"/>
    <property type="match status" value="1"/>
</dbReference>
<evidence type="ECO:0000256" key="8">
    <source>
        <dbReference type="ARBA" id="ARBA00023136"/>
    </source>
</evidence>
<keyword evidence="4" id="KW-1003">Cell membrane</keyword>
<dbReference type="GO" id="GO:0009236">
    <property type="term" value="P:cobalamin biosynthetic process"/>
    <property type="evidence" value="ECO:0007669"/>
    <property type="project" value="UniProtKB-UniPathway"/>
</dbReference>
<feature type="transmembrane region" description="Helical" evidence="9">
    <location>
        <begin position="75"/>
        <end position="94"/>
    </location>
</feature>
<evidence type="ECO:0000256" key="1">
    <source>
        <dbReference type="ARBA" id="ARBA00004651"/>
    </source>
</evidence>
<dbReference type="HAMAP" id="MF_00024">
    <property type="entry name" value="CobD_CbiB"/>
    <property type="match status" value="1"/>
</dbReference>
<evidence type="ECO:0000313" key="10">
    <source>
        <dbReference type="EMBL" id="HDR46969.1"/>
    </source>
</evidence>
<keyword evidence="8 9" id="KW-0472">Membrane</keyword>
<dbReference type="Pfam" id="PF03186">
    <property type="entry name" value="CobD_Cbib"/>
    <property type="match status" value="1"/>
</dbReference>
<comment type="caution">
    <text evidence="10">The sequence shown here is derived from an EMBL/GenBank/DDBJ whole genome shotgun (WGS) entry which is preliminary data.</text>
</comment>
<dbReference type="Proteomes" id="UP000886162">
    <property type="component" value="Unassembled WGS sequence"/>
</dbReference>
<dbReference type="InterPro" id="IPR004485">
    <property type="entry name" value="Cobalamin_biosynth_CobD/CbiB"/>
</dbReference>
<dbReference type="GO" id="GO:0005886">
    <property type="term" value="C:plasma membrane"/>
    <property type="evidence" value="ECO:0007669"/>
    <property type="project" value="UniProtKB-SubCell"/>
</dbReference>
<evidence type="ECO:0000256" key="6">
    <source>
        <dbReference type="ARBA" id="ARBA00022692"/>
    </source>
</evidence>
<comment type="similarity">
    <text evidence="3">Belongs to the CobD/CbiB family.</text>
</comment>
<keyword evidence="5" id="KW-0169">Cobalamin biosynthesis</keyword>
<evidence type="ECO:0000256" key="7">
    <source>
        <dbReference type="ARBA" id="ARBA00022989"/>
    </source>
</evidence>
<sequence length="288" mass="31131">MSGWLILSAFVLSLVLIEPRHIPHPVIGIGRLVEKLEIALAVLENRRRAGILLVVLTLSLAGLGTALILWTASAIHPFLAGVIALWIAYTGFALRSLHKETAEVVALVQSGRQSEARRALSLIVGRETRTLNEEEIIKACIESMAENVSSGLVAPLLYLCLGGPVALIVYKAVTTLDTMVGYLTERYRELGWAAARLDDLANWIPARLTGLLMIPAAFFLGLNGFNAVRIMLRDARKHRSPNAGWPEAAAAGALGVQLGGPAIYFGEQTEKAVLGEPDRLATSAEYHR</sequence>
<feature type="transmembrane region" description="Helical" evidence="9">
    <location>
        <begin position="152"/>
        <end position="173"/>
    </location>
</feature>
<accession>A0A831PIS7</accession>
<gene>
    <name evidence="10" type="primary">cobD</name>
    <name evidence="10" type="ORF">ENN94_04635</name>
</gene>
<dbReference type="UniPathway" id="UPA00148"/>
<proteinExistence type="inferred from homology"/>
<comment type="pathway">
    <text evidence="2">Cofactor biosynthesis; adenosylcobalamin biosynthesis.</text>
</comment>
<keyword evidence="6 9" id="KW-0812">Transmembrane</keyword>
<evidence type="ECO:0000256" key="4">
    <source>
        <dbReference type="ARBA" id="ARBA00022475"/>
    </source>
</evidence>
<dbReference type="GO" id="GO:0048472">
    <property type="term" value="F:threonine-phosphate decarboxylase activity"/>
    <property type="evidence" value="ECO:0007669"/>
    <property type="project" value="InterPro"/>
</dbReference>
<dbReference type="PANTHER" id="PTHR34308:SF1">
    <property type="entry name" value="COBALAMIN BIOSYNTHESIS PROTEIN CBIB"/>
    <property type="match status" value="1"/>
</dbReference>
<reference evidence="10" key="1">
    <citation type="journal article" date="2020" name="mSystems">
        <title>Genome- and Community-Level Interaction Insights into Carbon Utilization and Element Cycling Functions of Hydrothermarchaeota in Hydrothermal Sediment.</title>
        <authorList>
            <person name="Zhou Z."/>
            <person name="Liu Y."/>
            <person name="Xu W."/>
            <person name="Pan J."/>
            <person name="Luo Z.H."/>
            <person name="Li M."/>
        </authorList>
    </citation>
    <scope>NUCLEOTIDE SEQUENCE [LARGE SCALE GENOMIC DNA]</scope>
    <source>
        <strain evidence="10">SpSt-1220</strain>
    </source>
</reference>
<dbReference type="AlphaFoldDB" id="A0A831PIS7"/>
<dbReference type="PANTHER" id="PTHR34308">
    <property type="entry name" value="COBALAMIN BIOSYNTHESIS PROTEIN CBIB"/>
    <property type="match status" value="1"/>
</dbReference>
<evidence type="ECO:0000256" key="3">
    <source>
        <dbReference type="ARBA" id="ARBA00006263"/>
    </source>
</evidence>
<evidence type="ECO:0000256" key="2">
    <source>
        <dbReference type="ARBA" id="ARBA00004953"/>
    </source>
</evidence>
<dbReference type="EMBL" id="DSDO01000321">
    <property type="protein sequence ID" value="HDR46969.1"/>
    <property type="molecule type" value="Genomic_DNA"/>
</dbReference>
<evidence type="ECO:0000256" key="5">
    <source>
        <dbReference type="ARBA" id="ARBA00022573"/>
    </source>
</evidence>
<protein>
    <submittedName>
        <fullName evidence="10">Cobalamin biosynthesis protein CobD</fullName>
    </submittedName>
</protein>
<feature type="non-terminal residue" evidence="10">
    <location>
        <position position="288"/>
    </location>
</feature>
<organism evidence="10">
    <name type="scientific">Geoalkalibacter subterraneus</name>
    <dbReference type="NCBI Taxonomy" id="483547"/>
    <lineage>
        <taxon>Bacteria</taxon>
        <taxon>Pseudomonadati</taxon>
        <taxon>Thermodesulfobacteriota</taxon>
        <taxon>Desulfuromonadia</taxon>
        <taxon>Desulfuromonadales</taxon>
        <taxon>Geoalkalibacteraceae</taxon>
        <taxon>Geoalkalibacter</taxon>
    </lineage>
</organism>
<evidence type="ECO:0000256" key="9">
    <source>
        <dbReference type="SAM" id="Phobius"/>
    </source>
</evidence>